<dbReference type="InterPro" id="IPR029063">
    <property type="entry name" value="SAM-dependent_MTases_sf"/>
</dbReference>
<keyword evidence="1" id="KW-0808">Transferase</keyword>
<dbReference type="EMBL" id="NXIB02000060">
    <property type="protein sequence ID" value="PHX55237.1"/>
    <property type="molecule type" value="Genomic_DNA"/>
</dbReference>
<keyword evidence="1" id="KW-0489">Methyltransferase</keyword>
<reference evidence="1" key="1">
    <citation type="submission" date="2017-10" db="EMBL/GenBank/DDBJ databases">
        <title>Draft genome sequence of the planktic cyanobacteria Tychonema bourrellyi isolated from alpine lentic freshwater.</title>
        <authorList>
            <person name="Tett A."/>
            <person name="Armanini F."/>
            <person name="Asnicar F."/>
            <person name="Boscaini A."/>
            <person name="Pasolli E."/>
            <person name="Zolfo M."/>
            <person name="Donati C."/>
            <person name="Salmaso N."/>
            <person name="Segata N."/>
        </authorList>
    </citation>
    <scope>NUCLEOTIDE SEQUENCE</scope>
    <source>
        <strain evidence="1">FEM_GT703</strain>
    </source>
</reference>
<keyword evidence="2" id="KW-1185">Reference proteome</keyword>
<evidence type="ECO:0000313" key="2">
    <source>
        <dbReference type="Proteomes" id="UP000226442"/>
    </source>
</evidence>
<organism evidence="1 2">
    <name type="scientific">Tychonema bourrellyi FEM_GT703</name>
    <dbReference type="NCBI Taxonomy" id="2040638"/>
    <lineage>
        <taxon>Bacteria</taxon>
        <taxon>Bacillati</taxon>
        <taxon>Cyanobacteriota</taxon>
        <taxon>Cyanophyceae</taxon>
        <taxon>Oscillatoriophycideae</taxon>
        <taxon>Oscillatoriales</taxon>
        <taxon>Microcoleaceae</taxon>
        <taxon>Tychonema</taxon>
    </lineage>
</organism>
<dbReference type="Gene3D" id="3.40.50.150">
    <property type="entry name" value="Vaccinia Virus protein VP39"/>
    <property type="match status" value="1"/>
</dbReference>
<dbReference type="CDD" id="cd02440">
    <property type="entry name" value="AdoMet_MTases"/>
    <property type="match status" value="1"/>
</dbReference>
<dbReference type="Proteomes" id="UP000226442">
    <property type="component" value="Unassembled WGS sequence"/>
</dbReference>
<dbReference type="RefSeq" id="WP_096830318.1">
    <property type="nucleotide sequence ID" value="NZ_NXIB02000060.1"/>
</dbReference>
<dbReference type="GO" id="GO:0008168">
    <property type="term" value="F:methyltransferase activity"/>
    <property type="evidence" value="ECO:0007669"/>
    <property type="project" value="UniProtKB-KW"/>
</dbReference>
<dbReference type="SUPFAM" id="SSF53335">
    <property type="entry name" value="S-adenosyl-L-methionine-dependent methyltransferases"/>
    <property type="match status" value="1"/>
</dbReference>
<sequence>MQKVDFEIQLPETEIVRNLPIQEEFFWLSQNGNQGKLRLHDYAQIYRIPHLYEYLMEKLQAKSHIVLSSLLIDRVTQAGDDVKDLIVLEVGAGSGMLGQALADLGVKSITGIDILPEAAQAAKRECPGVYENYYVEDLTNLSSTARNALSSRGFNCMVCASALTSNHIPPLALATAFNLIAPNGSIAFNVQKKHWEEKGEASFVAWHPWVAETDIFEIAQMHDYQHRFHMDGRPLYYKAMIGTKRANIQKS</sequence>
<proteinExistence type="predicted"/>
<comment type="caution">
    <text evidence="1">The sequence shown here is derived from an EMBL/GenBank/DDBJ whole genome shotgun (WGS) entry which is preliminary data.</text>
</comment>
<name>A0A2G4F197_9CYAN</name>
<dbReference type="GO" id="GO:0032259">
    <property type="term" value="P:methylation"/>
    <property type="evidence" value="ECO:0007669"/>
    <property type="project" value="UniProtKB-KW"/>
</dbReference>
<dbReference type="OrthoDB" id="465636at2"/>
<dbReference type="Pfam" id="PF13489">
    <property type="entry name" value="Methyltransf_23"/>
    <property type="match status" value="1"/>
</dbReference>
<dbReference type="AlphaFoldDB" id="A0A2G4F197"/>
<protein>
    <submittedName>
        <fullName evidence="1">Class I SAM-dependent methyltransferase</fullName>
    </submittedName>
</protein>
<gene>
    <name evidence="1" type="ORF">CP500_011910</name>
</gene>
<accession>A0A2G4F197</accession>
<evidence type="ECO:0000313" key="1">
    <source>
        <dbReference type="EMBL" id="PHX55237.1"/>
    </source>
</evidence>